<evidence type="ECO:0000313" key="2">
    <source>
        <dbReference type="Proteomes" id="UP000469125"/>
    </source>
</evidence>
<gene>
    <name evidence="1" type="ORF">GMD78_12295</name>
</gene>
<keyword evidence="2" id="KW-1185">Reference proteome</keyword>
<sequence>MKQKATIHLPKLNTDGKPVTDKYGKAIIAKSITTKARVQFKSQIVKDPKGREHEVAIEIDVPPGINPKVGTDIGYVTVGGSSGEGTIRAKEEATNLAGTKVYYRTVFVDG</sequence>
<protein>
    <submittedName>
        <fullName evidence="1">Uncharacterized protein</fullName>
    </submittedName>
</protein>
<dbReference type="AlphaFoldDB" id="A0A6N8FI97"/>
<comment type="caution">
    <text evidence="1">The sequence shown here is derived from an EMBL/GenBank/DDBJ whole genome shotgun (WGS) entry which is preliminary data.</text>
</comment>
<organism evidence="1 2">
    <name type="scientific">Ornithinibacillus caprae</name>
    <dbReference type="NCBI Taxonomy" id="2678566"/>
    <lineage>
        <taxon>Bacteria</taxon>
        <taxon>Bacillati</taxon>
        <taxon>Bacillota</taxon>
        <taxon>Bacilli</taxon>
        <taxon>Bacillales</taxon>
        <taxon>Bacillaceae</taxon>
        <taxon>Ornithinibacillus</taxon>
    </lineage>
</organism>
<dbReference type="Proteomes" id="UP000469125">
    <property type="component" value="Unassembled WGS sequence"/>
</dbReference>
<proteinExistence type="predicted"/>
<reference evidence="1 2" key="1">
    <citation type="submission" date="2019-11" db="EMBL/GenBank/DDBJ databases">
        <authorList>
            <person name="Li X."/>
        </authorList>
    </citation>
    <scope>NUCLEOTIDE SEQUENCE [LARGE SCALE GENOMIC DNA]</scope>
    <source>
        <strain evidence="1 2">L9</strain>
    </source>
</reference>
<dbReference type="EMBL" id="WOCA01000009">
    <property type="protein sequence ID" value="MUK89153.1"/>
    <property type="molecule type" value="Genomic_DNA"/>
</dbReference>
<name>A0A6N8FI97_9BACI</name>
<evidence type="ECO:0000313" key="1">
    <source>
        <dbReference type="EMBL" id="MUK89153.1"/>
    </source>
</evidence>
<accession>A0A6N8FI97</accession>
<dbReference type="RefSeq" id="WP_196493806.1">
    <property type="nucleotide sequence ID" value="NZ_WOCA01000009.1"/>
</dbReference>